<gene>
    <name evidence="3" type="ORF">HMPREF1544_08363</name>
</gene>
<dbReference type="VEuPathDB" id="FungiDB:HMPREF1544_08363"/>
<evidence type="ECO:0000256" key="1">
    <source>
        <dbReference type="SAM" id="MobiDB-lite"/>
    </source>
</evidence>
<name>S2J404_MUCC1</name>
<evidence type="ECO:0000313" key="4">
    <source>
        <dbReference type="Proteomes" id="UP000014254"/>
    </source>
</evidence>
<feature type="region of interest" description="Disordered" evidence="1">
    <location>
        <begin position="69"/>
        <end position="156"/>
    </location>
</feature>
<dbReference type="Proteomes" id="UP000014254">
    <property type="component" value="Unassembled WGS sequence"/>
</dbReference>
<evidence type="ECO:0000259" key="2">
    <source>
        <dbReference type="Pfam" id="PF15377"/>
    </source>
</evidence>
<feature type="compositionally biased region" description="Basic and acidic residues" evidence="1">
    <location>
        <begin position="123"/>
        <end position="132"/>
    </location>
</feature>
<dbReference type="eggNOG" id="ENOG502RAZ2">
    <property type="taxonomic scope" value="Eukaryota"/>
</dbReference>
<feature type="compositionally biased region" description="Basic and acidic residues" evidence="1">
    <location>
        <begin position="33"/>
        <end position="45"/>
    </location>
</feature>
<proteinExistence type="predicted"/>
<dbReference type="InParanoid" id="S2J404"/>
<keyword evidence="4" id="KW-1185">Reference proteome</keyword>
<dbReference type="AlphaFoldDB" id="S2J404"/>
<dbReference type="EMBL" id="KE124027">
    <property type="protein sequence ID" value="EPB84861.1"/>
    <property type="molecule type" value="Genomic_DNA"/>
</dbReference>
<accession>S2J404</accession>
<organism evidence="3 4">
    <name type="scientific">Mucor circinelloides f. circinelloides (strain 1006PhL)</name>
    <name type="common">Mucormycosis agent</name>
    <name type="synonym">Calyptromyces circinelloides</name>
    <dbReference type="NCBI Taxonomy" id="1220926"/>
    <lineage>
        <taxon>Eukaryota</taxon>
        <taxon>Fungi</taxon>
        <taxon>Fungi incertae sedis</taxon>
        <taxon>Mucoromycota</taxon>
        <taxon>Mucoromycotina</taxon>
        <taxon>Mucoromycetes</taxon>
        <taxon>Mucorales</taxon>
        <taxon>Mucorineae</taxon>
        <taxon>Mucoraceae</taxon>
        <taxon>Mucor</taxon>
    </lineage>
</organism>
<dbReference type="OrthoDB" id="2553298at2759"/>
<feature type="compositionally biased region" description="Basic residues" evidence="1">
    <location>
        <begin position="133"/>
        <end position="142"/>
    </location>
</feature>
<feature type="compositionally biased region" description="Acidic residues" evidence="1">
    <location>
        <begin position="46"/>
        <end position="56"/>
    </location>
</feature>
<dbReference type="OMA" id="VQKEAPF"/>
<feature type="region of interest" description="Disordered" evidence="1">
    <location>
        <begin position="27"/>
        <end position="56"/>
    </location>
</feature>
<reference evidence="4" key="1">
    <citation type="submission" date="2013-05" db="EMBL/GenBank/DDBJ databases">
        <title>The Genome sequence of Mucor circinelloides f. circinelloides 1006PhL.</title>
        <authorList>
            <consortium name="The Broad Institute Genomics Platform"/>
            <person name="Cuomo C."/>
            <person name="Earl A."/>
            <person name="Findley K."/>
            <person name="Lee S.C."/>
            <person name="Walker B."/>
            <person name="Young S."/>
            <person name="Zeng Q."/>
            <person name="Gargeya S."/>
            <person name="Fitzgerald M."/>
            <person name="Haas B."/>
            <person name="Abouelleil A."/>
            <person name="Allen A.W."/>
            <person name="Alvarado L."/>
            <person name="Arachchi H.M."/>
            <person name="Berlin A.M."/>
            <person name="Chapman S.B."/>
            <person name="Gainer-Dewar J."/>
            <person name="Goldberg J."/>
            <person name="Griggs A."/>
            <person name="Gujja S."/>
            <person name="Hansen M."/>
            <person name="Howarth C."/>
            <person name="Imamovic A."/>
            <person name="Ireland A."/>
            <person name="Larimer J."/>
            <person name="McCowan C."/>
            <person name="Murphy C."/>
            <person name="Pearson M."/>
            <person name="Poon T.W."/>
            <person name="Priest M."/>
            <person name="Roberts A."/>
            <person name="Saif S."/>
            <person name="Shea T."/>
            <person name="Sisk P."/>
            <person name="Sykes S."/>
            <person name="Wortman J."/>
            <person name="Nusbaum C."/>
            <person name="Birren B."/>
        </authorList>
    </citation>
    <scope>NUCLEOTIDE SEQUENCE [LARGE SCALE GENOMIC DNA]</scope>
    <source>
        <strain evidence="4">1006PhL</strain>
    </source>
</reference>
<dbReference type="InterPro" id="IPR027911">
    <property type="entry name" value="DUF4604"/>
</dbReference>
<sequence>MPPKRNLTPKQLSNSLSYVQKEAPFLARLKNQNQEKEKAARKFENYEDGQDDDDYNELDGAQVVELDAKGREIFKKQDEDEEKEEKEEESKEPEAPAVDENGRLLFRKQTTSTKRKLQSIIDEEIKKSDKPSLKSKKKKTKSKPTSSLLSFEQDDE</sequence>
<feature type="domain" description="DUF4604" evidence="2">
    <location>
        <begin position="14"/>
        <end position="155"/>
    </location>
</feature>
<evidence type="ECO:0000313" key="3">
    <source>
        <dbReference type="EMBL" id="EPB84861.1"/>
    </source>
</evidence>
<dbReference type="Pfam" id="PF15377">
    <property type="entry name" value="DUF4604"/>
    <property type="match status" value="1"/>
</dbReference>
<feature type="compositionally biased region" description="Basic and acidic residues" evidence="1">
    <location>
        <begin position="69"/>
        <end position="78"/>
    </location>
</feature>
<protein>
    <recommendedName>
        <fullName evidence="2">DUF4604 domain-containing protein</fullName>
    </recommendedName>
</protein>